<feature type="repeat" description="MBT" evidence="5">
    <location>
        <begin position="193"/>
        <end position="302"/>
    </location>
</feature>
<sequence>MEEISREENCKEEIFITEDEDADDEQKLVIYEDKHTDSPISSADEDGMHVSPPDSHKVVRSDDEKGIFDVQPPRKENACKNTTNITFSWQEYLKQTEAVAASEDCFYQDPVPPENKFTVGKKVEVPDPRGKEVQCLATIVAVHSLWVCLRLDGEDGSNDHWLICDDERIKPVGDCERNDLLLQPPFGFMYNLASFHKFIENQLKPAADGSIPVAPSESFKPIPFKYHPRKNRFQVGMKCEAIDRKNFNGRPCPATVVDIKGDYLTISYDGWNKAYDSKERYDSRFIFPVGWAAKCGLELQPPNHVKGKVLQRVVQKETLPKAPKIATLKKSKICKKKSADTKNGSQRKQNCKRKRTSPIPDSHRNPSDGSCSSHLLDIIDQIAKQTHTVETSSASSTSNQQIMTGAADTVAILNDRIEPRARKTVSSPLLPGGPVIRQSRKVVSSPDGVQNALAIPDIVLSTTDVQPVHKMTVYLNRGCRCAPTLNASLVRKLPEKFGPGTLHHILRETMQQIVNCAVDPSFVLEKVDPGTLRILSITAEIHEVTHVRAIPALKTLASAWDYLHAFISKLNVCRNFLTEEPICCSLCSCHNDDGVVSTTAGGGALKYGAESDDSEDCEGWLVFILHQQIFEAKFCYHSMCLVPNVCHQYMDLAEWSTQRVANEVENMFDASIAEKFSQNQIDGKALILLTTELLIRHLEMPFGPALKMMSYIESLKRRAWQITSHSTK</sequence>
<keyword evidence="3" id="KW-0677">Repeat</keyword>
<gene>
    <name evidence="8" type="ORF">NAV_LOCUS498</name>
</gene>
<dbReference type="PANTHER" id="PTHR12247">
    <property type="entry name" value="POLYCOMB GROUP PROTEIN"/>
    <property type="match status" value="1"/>
</dbReference>
<name>A0A498S2L1_ACAVI</name>
<feature type="repeat" description="MBT" evidence="5">
    <location>
        <begin position="87"/>
        <end position="185"/>
    </location>
</feature>
<dbReference type="PROSITE" id="PS51079">
    <property type="entry name" value="MBT"/>
    <property type="match status" value="2"/>
</dbReference>
<dbReference type="GO" id="GO:0003682">
    <property type="term" value="F:chromatin binding"/>
    <property type="evidence" value="ECO:0007669"/>
    <property type="project" value="TreeGrafter"/>
</dbReference>
<dbReference type="Pfam" id="PF12140">
    <property type="entry name" value="SLED"/>
    <property type="match status" value="1"/>
</dbReference>
<dbReference type="AlphaFoldDB" id="A0A498S2L1"/>
<keyword evidence="4" id="KW-0539">Nucleus</keyword>
<dbReference type="Pfam" id="PF02820">
    <property type="entry name" value="MBT"/>
    <property type="match status" value="2"/>
</dbReference>
<feature type="compositionally biased region" description="Basic and acidic residues" evidence="6">
    <location>
        <begin position="1"/>
        <end position="14"/>
    </location>
</feature>
<evidence type="ECO:0000259" key="7">
    <source>
        <dbReference type="SMART" id="SM00454"/>
    </source>
</evidence>
<dbReference type="Gene3D" id="3.90.1150.190">
    <property type="entry name" value="SLED domain"/>
    <property type="match status" value="1"/>
</dbReference>
<keyword evidence="2" id="KW-0678">Repressor</keyword>
<dbReference type="EMBL" id="UPTC01000031">
    <property type="protein sequence ID" value="VBB25668.1"/>
    <property type="molecule type" value="Genomic_DNA"/>
</dbReference>
<dbReference type="SUPFAM" id="SSF47769">
    <property type="entry name" value="SAM/Pointed domain"/>
    <property type="match status" value="1"/>
</dbReference>
<feature type="compositionally biased region" description="Basic and acidic residues" evidence="6">
    <location>
        <begin position="25"/>
        <end position="37"/>
    </location>
</feature>
<dbReference type="InterPro" id="IPR004092">
    <property type="entry name" value="Mbt"/>
</dbReference>
<feature type="region of interest" description="Disordered" evidence="6">
    <location>
        <begin position="331"/>
        <end position="370"/>
    </location>
</feature>
<dbReference type="SUPFAM" id="SSF63748">
    <property type="entry name" value="Tudor/PWWP/MBT"/>
    <property type="match status" value="2"/>
</dbReference>
<proteinExistence type="predicted"/>
<dbReference type="InterPro" id="IPR038348">
    <property type="entry name" value="SLED_sf"/>
</dbReference>
<feature type="compositionally biased region" description="Acidic residues" evidence="6">
    <location>
        <begin position="15"/>
        <end position="24"/>
    </location>
</feature>
<dbReference type="GO" id="GO:0045892">
    <property type="term" value="P:negative regulation of DNA-templated transcription"/>
    <property type="evidence" value="ECO:0007669"/>
    <property type="project" value="TreeGrafter"/>
</dbReference>
<accession>A0A498S2L1</accession>
<reference evidence="8 9" key="1">
    <citation type="submission" date="2018-08" db="EMBL/GenBank/DDBJ databases">
        <authorList>
            <person name="Laetsch R D."/>
            <person name="Stevens L."/>
            <person name="Kumar S."/>
            <person name="Blaxter L. M."/>
        </authorList>
    </citation>
    <scope>NUCLEOTIDE SEQUENCE [LARGE SCALE GENOMIC DNA]</scope>
</reference>
<evidence type="ECO:0000313" key="9">
    <source>
        <dbReference type="Proteomes" id="UP000276991"/>
    </source>
</evidence>
<dbReference type="OrthoDB" id="5912862at2759"/>
<dbReference type="InterPro" id="IPR021987">
    <property type="entry name" value="SLED"/>
</dbReference>
<evidence type="ECO:0000256" key="2">
    <source>
        <dbReference type="ARBA" id="ARBA00022491"/>
    </source>
</evidence>
<dbReference type="InterPro" id="IPR013761">
    <property type="entry name" value="SAM/pointed_sf"/>
</dbReference>
<dbReference type="InterPro" id="IPR001660">
    <property type="entry name" value="SAM"/>
</dbReference>
<keyword evidence="9" id="KW-1185">Reference proteome</keyword>
<dbReference type="SMART" id="SM00454">
    <property type="entry name" value="SAM"/>
    <property type="match status" value="1"/>
</dbReference>
<organism evidence="8 9">
    <name type="scientific">Acanthocheilonema viteae</name>
    <name type="common">Filarial nematode worm</name>
    <name type="synonym">Dipetalonema viteae</name>
    <dbReference type="NCBI Taxonomy" id="6277"/>
    <lineage>
        <taxon>Eukaryota</taxon>
        <taxon>Metazoa</taxon>
        <taxon>Ecdysozoa</taxon>
        <taxon>Nematoda</taxon>
        <taxon>Chromadorea</taxon>
        <taxon>Rhabditida</taxon>
        <taxon>Spirurina</taxon>
        <taxon>Spiruromorpha</taxon>
        <taxon>Filarioidea</taxon>
        <taxon>Onchocercidae</taxon>
        <taxon>Acanthocheilonema</taxon>
    </lineage>
</organism>
<evidence type="ECO:0000256" key="6">
    <source>
        <dbReference type="SAM" id="MobiDB-lite"/>
    </source>
</evidence>
<dbReference type="STRING" id="6277.A0A498S2L1"/>
<dbReference type="Proteomes" id="UP000276991">
    <property type="component" value="Unassembled WGS sequence"/>
</dbReference>
<dbReference type="Gene3D" id="1.10.150.50">
    <property type="entry name" value="Transcription Factor, Ets-1"/>
    <property type="match status" value="1"/>
</dbReference>
<dbReference type="InterPro" id="IPR050548">
    <property type="entry name" value="PcG_chromatin_remod_factors"/>
</dbReference>
<dbReference type="Gene3D" id="2.30.30.140">
    <property type="match status" value="2"/>
</dbReference>
<comment type="subcellular location">
    <subcellularLocation>
        <location evidence="1">Nucleus</location>
    </subcellularLocation>
</comment>
<dbReference type="GO" id="GO:0042393">
    <property type="term" value="F:histone binding"/>
    <property type="evidence" value="ECO:0007669"/>
    <property type="project" value="TreeGrafter"/>
</dbReference>
<dbReference type="PANTHER" id="PTHR12247:SF132">
    <property type="entry name" value="POLYCOMB PROTEIN SCM"/>
    <property type="match status" value="1"/>
</dbReference>
<evidence type="ECO:0000256" key="4">
    <source>
        <dbReference type="ARBA" id="ARBA00023242"/>
    </source>
</evidence>
<dbReference type="GO" id="GO:0005634">
    <property type="term" value="C:nucleus"/>
    <property type="evidence" value="ECO:0007669"/>
    <property type="project" value="UniProtKB-SubCell"/>
</dbReference>
<evidence type="ECO:0000313" key="8">
    <source>
        <dbReference type="EMBL" id="VBB25668.1"/>
    </source>
</evidence>
<feature type="region of interest" description="Disordered" evidence="6">
    <location>
        <begin position="1"/>
        <end position="62"/>
    </location>
</feature>
<dbReference type="SMART" id="SM00561">
    <property type="entry name" value="MBT"/>
    <property type="match status" value="2"/>
</dbReference>
<evidence type="ECO:0000256" key="1">
    <source>
        <dbReference type="ARBA" id="ARBA00004123"/>
    </source>
</evidence>
<feature type="domain" description="SAM" evidence="7">
    <location>
        <begin position="652"/>
        <end position="718"/>
    </location>
</feature>
<protein>
    <recommendedName>
        <fullName evidence="7">SAM domain-containing protein</fullName>
    </recommendedName>
</protein>
<evidence type="ECO:0000256" key="5">
    <source>
        <dbReference type="PROSITE-ProRule" id="PRU00459"/>
    </source>
</evidence>
<evidence type="ECO:0000256" key="3">
    <source>
        <dbReference type="ARBA" id="ARBA00022737"/>
    </source>
</evidence>